<reference evidence="2" key="2">
    <citation type="submission" date="2020-11" db="EMBL/GenBank/DDBJ databases">
        <authorList>
            <person name="McCartney M.A."/>
            <person name="Auch B."/>
            <person name="Kono T."/>
            <person name="Mallez S."/>
            <person name="Becker A."/>
            <person name="Gohl D.M."/>
            <person name="Silverstein K.A.T."/>
            <person name="Koren S."/>
            <person name="Bechman K.B."/>
            <person name="Herman A."/>
            <person name="Abrahante J.E."/>
            <person name="Garbe J."/>
        </authorList>
    </citation>
    <scope>NUCLEOTIDE SEQUENCE</scope>
    <source>
        <strain evidence="2">Duluth1</strain>
        <tissue evidence="2">Whole animal</tissue>
    </source>
</reference>
<feature type="compositionally biased region" description="Low complexity" evidence="1">
    <location>
        <begin position="57"/>
        <end position="72"/>
    </location>
</feature>
<comment type="caution">
    <text evidence="2">The sequence shown here is derived from an EMBL/GenBank/DDBJ whole genome shotgun (WGS) entry which is preliminary data.</text>
</comment>
<proteinExistence type="predicted"/>
<keyword evidence="3" id="KW-1185">Reference proteome</keyword>
<reference evidence="2" key="1">
    <citation type="journal article" date="2019" name="bioRxiv">
        <title>The Genome of the Zebra Mussel, Dreissena polymorpha: A Resource for Invasive Species Research.</title>
        <authorList>
            <person name="McCartney M.A."/>
            <person name="Auch B."/>
            <person name="Kono T."/>
            <person name="Mallez S."/>
            <person name="Zhang Y."/>
            <person name="Obille A."/>
            <person name="Becker A."/>
            <person name="Abrahante J.E."/>
            <person name="Garbe J."/>
            <person name="Badalamenti J.P."/>
            <person name="Herman A."/>
            <person name="Mangelson H."/>
            <person name="Liachko I."/>
            <person name="Sullivan S."/>
            <person name="Sone E.D."/>
            <person name="Koren S."/>
            <person name="Silverstein K.A.T."/>
            <person name="Beckman K.B."/>
            <person name="Gohl D.M."/>
        </authorList>
    </citation>
    <scope>NUCLEOTIDE SEQUENCE</scope>
    <source>
        <strain evidence="2">Duluth1</strain>
        <tissue evidence="2">Whole animal</tissue>
    </source>
</reference>
<sequence length="111" mass="12279">MDMVNGYLSGLNLREAPNIKIIKTDQPFSCQQIHDNKNNKQLYTPKDTLLCAPFTTTEAPTTTQAQTATEAFSKASNTTTPPPTSFVSSDIITEVVFYASQEEEEAEMLRA</sequence>
<feature type="region of interest" description="Disordered" evidence="1">
    <location>
        <begin position="57"/>
        <end position="86"/>
    </location>
</feature>
<gene>
    <name evidence="2" type="ORF">DPMN_131896</name>
</gene>
<protein>
    <submittedName>
        <fullName evidence="2">Uncharacterized protein</fullName>
    </submittedName>
</protein>
<dbReference type="EMBL" id="JAIWYP010000006">
    <property type="protein sequence ID" value="KAH3803630.1"/>
    <property type="molecule type" value="Genomic_DNA"/>
</dbReference>
<dbReference type="AlphaFoldDB" id="A0A9D4J9K8"/>
<accession>A0A9D4J9K8</accession>
<evidence type="ECO:0000313" key="2">
    <source>
        <dbReference type="EMBL" id="KAH3803630.1"/>
    </source>
</evidence>
<name>A0A9D4J9K8_DREPO</name>
<organism evidence="2 3">
    <name type="scientific">Dreissena polymorpha</name>
    <name type="common">Zebra mussel</name>
    <name type="synonym">Mytilus polymorpha</name>
    <dbReference type="NCBI Taxonomy" id="45954"/>
    <lineage>
        <taxon>Eukaryota</taxon>
        <taxon>Metazoa</taxon>
        <taxon>Spiralia</taxon>
        <taxon>Lophotrochozoa</taxon>
        <taxon>Mollusca</taxon>
        <taxon>Bivalvia</taxon>
        <taxon>Autobranchia</taxon>
        <taxon>Heteroconchia</taxon>
        <taxon>Euheterodonta</taxon>
        <taxon>Imparidentia</taxon>
        <taxon>Neoheterodontei</taxon>
        <taxon>Myida</taxon>
        <taxon>Dreissenoidea</taxon>
        <taxon>Dreissenidae</taxon>
        <taxon>Dreissena</taxon>
    </lineage>
</organism>
<dbReference type="Proteomes" id="UP000828390">
    <property type="component" value="Unassembled WGS sequence"/>
</dbReference>
<evidence type="ECO:0000256" key="1">
    <source>
        <dbReference type="SAM" id="MobiDB-lite"/>
    </source>
</evidence>
<evidence type="ECO:0000313" key="3">
    <source>
        <dbReference type="Proteomes" id="UP000828390"/>
    </source>
</evidence>